<keyword evidence="6" id="KW-0238">DNA-binding</keyword>
<dbReference type="InterPro" id="IPR052035">
    <property type="entry name" value="ZnF_BED_domain_contain"/>
</dbReference>
<evidence type="ECO:0000256" key="5">
    <source>
        <dbReference type="ARBA" id="ARBA00023015"/>
    </source>
</evidence>
<proteinExistence type="predicted"/>
<evidence type="ECO:0000256" key="6">
    <source>
        <dbReference type="ARBA" id="ARBA00023125"/>
    </source>
</evidence>
<organism evidence="12 13">
    <name type="scientific">Ancylostoma duodenale</name>
    <dbReference type="NCBI Taxonomy" id="51022"/>
    <lineage>
        <taxon>Eukaryota</taxon>
        <taxon>Metazoa</taxon>
        <taxon>Ecdysozoa</taxon>
        <taxon>Nematoda</taxon>
        <taxon>Chromadorea</taxon>
        <taxon>Rhabditida</taxon>
        <taxon>Rhabditina</taxon>
        <taxon>Rhabditomorpha</taxon>
        <taxon>Strongyloidea</taxon>
        <taxon>Ancylostomatidae</taxon>
        <taxon>Ancylostomatinae</taxon>
        <taxon>Ancylostoma</taxon>
    </lineage>
</organism>
<dbReference type="SUPFAM" id="SSF140996">
    <property type="entry name" value="Hermes dimerisation domain"/>
    <property type="match status" value="1"/>
</dbReference>
<evidence type="ECO:0000313" key="13">
    <source>
        <dbReference type="Proteomes" id="UP000054047"/>
    </source>
</evidence>
<dbReference type="SMART" id="SM00614">
    <property type="entry name" value="ZnF_BED"/>
    <property type="match status" value="1"/>
</dbReference>
<gene>
    <name evidence="12" type="ORF">ANCDUO_13560</name>
</gene>
<dbReference type="Proteomes" id="UP000054047">
    <property type="component" value="Unassembled WGS sequence"/>
</dbReference>
<evidence type="ECO:0000256" key="1">
    <source>
        <dbReference type="ARBA" id="ARBA00004123"/>
    </source>
</evidence>
<feature type="domain" description="BED-type" evidence="11">
    <location>
        <begin position="1"/>
        <end position="56"/>
    </location>
</feature>
<feature type="region of interest" description="Disordered" evidence="10">
    <location>
        <begin position="305"/>
        <end position="330"/>
    </location>
</feature>
<evidence type="ECO:0000259" key="11">
    <source>
        <dbReference type="PROSITE" id="PS50808"/>
    </source>
</evidence>
<dbReference type="GO" id="GO:0003677">
    <property type="term" value="F:DNA binding"/>
    <property type="evidence" value="ECO:0007669"/>
    <property type="project" value="UniProtKB-KW"/>
</dbReference>
<dbReference type="GO" id="GO:0005634">
    <property type="term" value="C:nucleus"/>
    <property type="evidence" value="ECO:0007669"/>
    <property type="project" value="UniProtKB-SubCell"/>
</dbReference>
<keyword evidence="2" id="KW-0479">Metal-binding</keyword>
<dbReference type="OrthoDB" id="5871050at2759"/>
<keyword evidence="3 9" id="KW-0863">Zinc-finger</keyword>
<keyword evidence="7" id="KW-0804">Transcription</keyword>
<evidence type="ECO:0000256" key="7">
    <source>
        <dbReference type="ARBA" id="ARBA00023163"/>
    </source>
</evidence>
<dbReference type="GO" id="GO:0046983">
    <property type="term" value="F:protein dimerization activity"/>
    <property type="evidence" value="ECO:0007669"/>
    <property type="project" value="InterPro"/>
</dbReference>
<dbReference type="PROSITE" id="PS50808">
    <property type="entry name" value="ZF_BED"/>
    <property type="match status" value="1"/>
</dbReference>
<keyword evidence="13" id="KW-1185">Reference proteome</keyword>
<accession>A0A0C2G5J3</accession>
<evidence type="ECO:0000256" key="9">
    <source>
        <dbReference type="PROSITE-ProRule" id="PRU00027"/>
    </source>
</evidence>
<comment type="subcellular location">
    <subcellularLocation>
        <location evidence="1">Nucleus</location>
    </subcellularLocation>
</comment>
<dbReference type="GO" id="GO:0009791">
    <property type="term" value="P:post-embryonic development"/>
    <property type="evidence" value="ECO:0007669"/>
    <property type="project" value="UniProtKB-ARBA"/>
</dbReference>
<feature type="compositionally biased region" description="Acidic residues" evidence="10">
    <location>
        <begin position="315"/>
        <end position="330"/>
    </location>
</feature>
<dbReference type="SUPFAM" id="SSF57667">
    <property type="entry name" value="beta-beta-alpha zinc fingers"/>
    <property type="match status" value="1"/>
</dbReference>
<protein>
    <submittedName>
        <fullName evidence="12">BED zinc finger</fullName>
    </submittedName>
</protein>
<feature type="compositionally biased region" description="Polar residues" evidence="10">
    <location>
        <begin position="56"/>
        <end position="70"/>
    </location>
</feature>
<dbReference type="Pfam" id="PF05699">
    <property type="entry name" value="Dimer_Tnp_hAT"/>
    <property type="match status" value="1"/>
</dbReference>
<evidence type="ECO:0000256" key="10">
    <source>
        <dbReference type="SAM" id="MobiDB-lite"/>
    </source>
</evidence>
<evidence type="ECO:0000256" key="8">
    <source>
        <dbReference type="ARBA" id="ARBA00023242"/>
    </source>
</evidence>
<reference evidence="12 13" key="1">
    <citation type="submission" date="2013-12" db="EMBL/GenBank/DDBJ databases">
        <title>Draft genome of the parsitic nematode Ancylostoma duodenale.</title>
        <authorList>
            <person name="Mitreva M."/>
        </authorList>
    </citation>
    <scope>NUCLEOTIDE SEQUENCE [LARGE SCALE GENOMIC DNA]</scope>
    <source>
        <strain evidence="12 13">Zhejiang</strain>
    </source>
</reference>
<dbReference type="InterPro" id="IPR008906">
    <property type="entry name" value="HATC_C_dom"/>
</dbReference>
<dbReference type="GO" id="GO:0008270">
    <property type="term" value="F:zinc ion binding"/>
    <property type="evidence" value="ECO:0007669"/>
    <property type="project" value="UniProtKB-KW"/>
</dbReference>
<dbReference type="InterPro" id="IPR003656">
    <property type="entry name" value="Znf_BED"/>
</dbReference>
<name>A0A0C2G5J3_9BILA</name>
<keyword evidence="5" id="KW-0805">Transcription regulation</keyword>
<dbReference type="AlphaFoldDB" id="A0A0C2G5J3"/>
<evidence type="ECO:0000256" key="2">
    <source>
        <dbReference type="ARBA" id="ARBA00022723"/>
    </source>
</evidence>
<dbReference type="InterPro" id="IPR036236">
    <property type="entry name" value="Znf_C2H2_sf"/>
</dbReference>
<evidence type="ECO:0000313" key="12">
    <source>
        <dbReference type="EMBL" id="KIH56260.1"/>
    </source>
</evidence>
<feature type="region of interest" description="Disordered" evidence="10">
    <location>
        <begin position="47"/>
        <end position="70"/>
    </location>
</feature>
<dbReference type="EMBL" id="KN736010">
    <property type="protein sequence ID" value="KIH56260.1"/>
    <property type="molecule type" value="Genomic_DNA"/>
</dbReference>
<keyword evidence="8" id="KW-0539">Nucleus</keyword>
<dbReference type="SUPFAM" id="SSF53098">
    <property type="entry name" value="Ribonuclease H-like"/>
    <property type="match status" value="1"/>
</dbReference>
<keyword evidence="4" id="KW-0862">Zinc</keyword>
<dbReference type="PANTHER" id="PTHR46481">
    <property type="entry name" value="ZINC FINGER BED DOMAIN-CONTAINING PROTEIN 4"/>
    <property type="match status" value="1"/>
</dbReference>
<sequence length="330" mass="37282">MSTVWNYYKRMVEAGSNSELAICKFCSKSFNIPKSRTTTNLLEHIRRKHKEEAEESTSTFTGDNDSTNNNQPKLEEMFKQKMNLAVRKKIDRKVVNFIANASVPLNVVAHPSFKDLLGTLNNSYTVPSRASIERLMREEVKCIDESNKKLFADEDVNIAITADSWTSKNASCSLLAITGHALGKDFEDRRNVILDCVPLKEESIHCCAHLVNLAVSASMNYPVSAQALRKVELQQYSIFLSGDEARPDPAEDPIAWWRSHRDRFPLLAKTAPRFLVAPCTSVDTERLFRPSKAWSQRDIESYGNVGDMADVYSTSDDDVEDEEDSSEELE</sequence>
<dbReference type="Pfam" id="PF02892">
    <property type="entry name" value="zf-BED"/>
    <property type="match status" value="1"/>
</dbReference>
<dbReference type="PANTHER" id="PTHR46481:SF10">
    <property type="entry name" value="ZINC FINGER BED DOMAIN-CONTAINING PROTEIN 39"/>
    <property type="match status" value="1"/>
</dbReference>
<evidence type="ECO:0000256" key="4">
    <source>
        <dbReference type="ARBA" id="ARBA00022833"/>
    </source>
</evidence>
<dbReference type="InterPro" id="IPR012337">
    <property type="entry name" value="RNaseH-like_sf"/>
</dbReference>
<evidence type="ECO:0000256" key="3">
    <source>
        <dbReference type="ARBA" id="ARBA00022771"/>
    </source>
</evidence>